<proteinExistence type="predicted"/>
<dbReference type="InterPro" id="IPR006311">
    <property type="entry name" value="TAT_signal"/>
</dbReference>
<dbReference type="InterPro" id="IPR006680">
    <property type="entry name" value="Amidohydro-rel"/>
</dbReference>
<dbReference type="Pfam" id="PF01979">
    <property type="entry name" value="Amidohydro_1"/>
    <property type="match status" value="1"/>
</dbReference>
<feature type="domain" description="Amidohydrolase-related" evidence="1">
    <location>
        <begin position="125"/>
        <end position="481"/>
    </location>
</feature>
<dbReference type="Gene3D" id="2.30.40.10">
    <property type="entry name" value="Urease, subunit C, domain 1"/>
    <property type="match status" value="1"/>
</dbReference>
<accession>A0ABY9H8U4</accession>
<name>A0ABY9H8U4_9GAMM</name>
<reference evidence="2 3" key="1">
    <citation type="submission" date="2023-08" db="EMBL/GenBank/DDBJ databases">
        <title>Transcriptome Analysis of Halomonas alkalicola CICC 11012s to Identify the Genes Involved in Alkaline Tolerances.</title>
        <authorList>
            <person name="Zhai L."/>
        </authorList>
    </citation>
    <scope>NUCLEOTIDE SEQUENCE [LARGE SCALE GENOMIC DNA]</scope>
    <source>
        <strain evidence="2 3">CICC 11012s</strain>
    </source>
</reference>
<evidence type="ECO:0000313" key="2">
    <source>
        <dbReference type="EMBL" id="WLI73980.1"/>
    </source>
</evidence>
<dbReference type="EMBL" id="CP131913">
    <property type="protein sequence ID" value="WLI73980.1"/>
    <property type="molecule type" value="Genomic_DNA"/>
</dbReference>
<dbReference type="Gene3D" id="3.20.20.140">
    <property type="entry name" value="Metal-dependent hydrolases"/>
    <property type="match status" value="1"/>
</dbReference>
<dbReference type="SUPFAM" id="SSF51338">
    <property type="entry name" value="Composite domain of metallo-dependent hydrolases"/>
    <property type="match status" value="1"/>
</dbReference>
<dbReference type="RefSeq" id="WP_305501829.1">
    <property type="nucleotide sequence ID" value="NZ_CP131913.1"/>
</dbReference>
<evidence type="ECO:0000259" key="1">
    <source>
        <dbReference type="Pfam" id="PF01979"/>
    </source>
</evidence>
<keyword evidence="3" id="KW-1185">Reference proteome</keyword>
<protein>
    <submittedName>
        <fullName evidence="2">Amidohydrolase family protein</fullName>
    </submittedName>
</protein>
<organism evidence="2 3">
    <name type="scientific">Halomonas alkalicola</name>
    <dbReference type="NCBI Taxonomy" id="1930622"/>
    <lineage>
        <taxon>Bacteria</taxon>
        <taxon>Pseudomonadati</taxon>
        <taxon>Pseudomonadota</taxon>
        <taxon>Gammaproteobacteria</taxon>
        <taxon>Oceanospirillales</taxon>
        <taxon>Halomonadaceae</taxon>
        <taxon>Halomonas</taxon>
    </lineage>
</organism>
<dbReference type="PANTHER" id="PTHR43135">
    <property type="entry name" value="ALPHA-D-RIBOSE 1-METHYLPHOSPHONATE 5-TRIPHOSPHATE DIPHOSPHATASE"/>
    <property type="match status" value="1"/>
</dbReference>
<dbReference type="Proteomes" id="UP001235344">
    <property type="component" value="Chromosome"/>
</dbReference>
<dbReference type="InterPro" id="IPR057744">
    <property type="entry name" value="OTAase-like"/>
</dbReference>
<dbReference type="PANTHER" id="PTHR43135:SF3">
    <property type="entry name" value="ALPHA-D-RIBOSE 1-METHYLPHOSPHONATE 5-TRIPHOSPHATE DIPHOSPHATASE"/>
    <property type="match status" value="1"/>
</dbReference>
<dbReference type="PROSITE" id="PS51318">
    <property type="entry name" value="TAT"/>
    <property type="match status" value="1"/>
</dbReference>
<dbReference type="InterPro" id="IPR032466">
    <property type="entry name" value="Metal_Hydrolase"/>
</dbReference>
<dbReference type="InterPro" id="IPR011059">
    <property type="entry name" value="Metal-dep_hydrolase_composite"/>
</dbReference>
<sequence>MPQPLQPTHLAGLHAHAHGACCCGSPLLQRFHERMMAEISRRQFLGGTAAVMALFAGLHAPSAVGEAPKEREGPLLLTRLRLFDGSGAPLRDDVAVRVEAGRISALLPGDAYPEGAEVIDCGGRVLMPGLIDAHWHTTLVGITQVAAMTADVGYVHLVAAREAERTLMRGVTSVRDVGGPSFALKRAIDEGIMTGPRIFPAGAMISQTSGHGDFRMRHEVPRGSATPLSEQERQGVAAIADGEAEVLRRTREQLMLGASQIKLMAGGGVASTYDPLDSTQFTERELRAAVEAAEDWGTYVMVHVYTPRGIQRALRAGVRSIEHGQLADEESVRMMAGEGAWWSLQPFLQDEDANVYPDAARRESQRRVAEGTLRAYELAQRFDVKTAWGTDILFSPQNTPNQLRHLAKLTRFYDPLTALAMATGRNGELLALSGPRAPYAGTLGRIEPGALADLLVVDGDPSRDLDFLNDPERNLRLIMKGGASTRIAWGRVEDGRRFLPGPLPRHGAFRTGGAPGWCSAAWCMKVPFPSLAGHRYSNQLICKE</sequence>
<dbReference type="InterPro" id="IPR051781">
    <property type="entry name" value="Metallo-dep_Hydrolase"/>
</dbReference>
<gene>
    <name evidence="2" type="ORF">B6N23_03355</name>
</gene>
<dbReference type="SUPFAM" id="SSF51556">
    <property type="entry name" value="Metallo-dependent hydrolases"/>
    <property type="match status" value="1"/>
</dbReference>
<evidence type="ECO:0000313" key="3">
    <source>
        <dbReference type="Proteomes" id="UP001235344"/>
    </source>
</evidence>
<dbReference type="CDD" id="cd01299">
    <property type="entry name" value="Met_dep_hydrolase_A"/>
    <property type="match status" value="1"/>
</dbReference>